<name>A0ABV6Q435_9FLAO</name>
<dbReference type="EMBL" id="JBHLTQ010000001">
    <property type="protein sequence ID" value="MFC0603039.1"/>
    <property type="molecule type" value="Genomic_DNA"/>
</dbReference>
<sequence length="87" mass="10093">MKVSVWDTYVSREDGKQMHFDILVPSDLKDENTIFNFGKSYLKSKPFATKGLTSKECRFCHVEQASESIEEAIRSKGYYIIEMENCN</sequence>
<keyword evidence="2" id="KW-1185">Reference proteome</keyword>
<organism evidence="1 2">
    <name type="scientific">Winogradskyella pulchriflava</name>
    <dbReference type="NCBI Taxonomy" id="1110688"/>
    <lineage>
        <taxon>Bacteria</taxon>
        <taxon>Pseudomonadati</taxon>
        <taxon>Bacteroidota</taxon>
        <taxon>Flavobacteriia</taxon>
        <taxon>Flavobacteriales</taxon>
        <taxon>Flavobacteriaceae</taxon>
        <taxon>Winogradskyella</taxon>
    </lineage>
</organism>
<reference evidence="1 2" key="1">
    <citation type="submission" date="2024-09" db="EMBL/GenBank/DDBJ databases">
        <authorList>
            <person name="Sun Q."/>
            <person name="Mori K."/>
        </authorList>
    </citation>
    <scope>NUCLEOTIDE SEQUENCE [LARGE SCALE GENOMIC DNA]</scope>
    <source>
        <strain evidence="1 2">NCAIM B.02481</strain>
    </source>
</reference>
<comment type="caution">
    <text evidence="1">The sequence shown here is derived from an EMBL/GenBank/DDBJ whole genome shotgun (WGS) entry which is preliminary data.</text>
</comment>
<protein>
    <submittedName>
        <fullName evidence="1">DUF2024 family protein</fullName>
    </submittedName>
</protein>
<gene>
    <name evidence="1" type="ORF">ACFFGA_00610</name>
</gene>
<evidence type="ECO:0000313" key="1">
    <source>
        <dbReference type="EMBL" id="MFC0603039.1"/>
    </source>
</evidence>
<dbReference type="RefSeq" id="WP_386058146.1">
    <property type="nucleotide sequence ID" value="NZ_JBHLTQ010000001.1"/>
</dbReference>
<evidence type="ECO:0000313" key="2">
    <source>
        <dbReference type="Proteomes" id="UP001589832"/>
    </source>
</evidence>
<dbReference type="SUPFAM" id="SSF160766">
    <property type="entry name" value="NE1680-like"/>
    <property type="match status" value="1"/>
</dbReference>
<accession>A0ABV6Q435</accession>
<dbReference type="InterPro" id="IPR018592">
    <property type="entry name" value="DUF2024"/>
</dbReference>
<dbReference type="Proteomes" id="UP001589832">
    <property type="component" value="Unassembled WGS sequence"/>
</dbReference>
<dbReference type="Pfam" id="PF09630">
    <property type="entry name" value="DUF2024"/>
    <property type="match status" value="1"/>
</dbReference>
<proteinExistence type="predicted"/>
<dbReference type="InterPro" id="IPR023122">
    <property type="entry name" value="NE1680-like_sf"/>
</dbReference>
<dbReference type="Gene3D" id="3.10.510.10">
    <property type="entry name" value="NE1680-like"/>
    <property type="match status" value="1"/>
</dbReference>